<accession>A0ABQ4EU42</accession>
<evidence type="ECO:0000256" key="1">
    <source>
        <dbReference type="SAM" id="MobiDB-lite"/>
    </source>
</evidence>
<organism evidence="2 3">
    <name type="scientific">Plantactinospora mayteni</name>
    <dbReference type="NCBI Taxonomy" id="566021"/>
    <lineage>
        <taxon>Bacteria</taxon>
        <taxon>Bacillati</taxon>
        <taxon>Actinomycetota</taxon>
        <taxon>Actinomycetes</taxon>
        <taxon>Micromonosporales</taxon>
        <taxon>Micromonosporaceae</taxon>
        <taxon>Plantactinospora</taxon>
    </lineage>
</organism>
<comment type="caution">
    <text evidence="2">The sequence shown here is derived from an EMBL/GenBank/DDBJ whole genome shotgun (WGS) entry which is preliminary data.</text>
</comment>
<sequence length="67" mass="7297">MTLAAMSRPVSSEAVTAIQPPRANKEIPAHAQSRRVYGCPVVVGLPEGEYRTAAERAVRRVLVPPMR</sequence>
<reference evidence="2 3" key="1">
    <citation type="submission" date="2021-01" db="EMBL/GenBank/DDBJ databases">
        <title>Whole genome shotgun sequence of Plantactinospora mayteni NBRC 109088.</title>
        <authorList>
            <person name="Komaki H."/>
            <person name="Tamura T."/>
        </authorList>
    </citation>
    <scope>NUCLEOTIDE SEQUENCE [LARGE SCALE GENOMIC DNA]</scope>
    <source>
        <strain evidence="2 3">NBRC 109088</strain>
    </source>
</reference>
<name>A0ABQ4EU42_9ACTN</name>
<keyword evidence="3" id="KW-1185">Reference proteome</keyword>
<evidence type="ECO:0000313" key="3">
    <source>
        <dbReference type="Proteomes" id="UP000621500"/>
    </source>
</evidence>
<proteinExistence type="predicted"/>
<dbReference type="EMBL" id="BONX01000032">
    <property type="protein sequence ID" value="GIG98182.1"/>
    <property type="molecule type" value="Genomic_DNA"/>
</dbReference>
<protein>
    <submittedName>
        <fullName evidence="2">Uncharacterized protein</fullName>
    </submittedName>
</protein>
<evidence type="ECO:0000313" key="2">
    <source>
        <dbReference type="EMBL" id="GIG98182.1"/>
    </source>
</evidence>
<dbReference type="Proteomes" id="UP000621500">
    <property type="component" value="Unassembled WGS sequence"/>
</dbReference>
<feature type="region of interest" description="Disordered" evidence="1">
    <location>
        <begin position="1"/>
        <end position="30"/>
    </location>
</feature>
<gene>
    <name evidence="2" type="ORF">Pma05_47550</name>
</gene>